<gene>
    <name evidence="5" type="ORF">Pan14r_40440</name>
</gene>
<dbReference type="OrthoDB" id="225685at2"/>
<evidence type="ECO:0000256" key="1">
    <source>
        <dbReference type="ARBA" id="ARBA00008779"/>
    </source>
</evidence>
<sequence precursor="true">MRTFLLACAVAVSWMPSDAVAADSDPMRPNILYLYVDDMGWGSIGPNGQFERRKQGLPYVRTPSLDRLAREGVNFSRAYGCHVCSPARSSQQTGFHQGHTFADRNDPDNAKKAIRRDDITIGECLAPSGYATGYWGKWGYGGSKDQQDPQIVNVQTLPTSHGYQDVLAELHHVRAHTFFQPTLWKTSEDVNALGGLTLVPNRLDAYHQADFPSLPARQSDPGYPDPAYCDDHYAFAALDFVRRGAARYQETGQPFFGLLACQIPHAPFGEVEQLPDWDAEYRDDPSFDALSRQTVQWAAMVTRIDAHIGNLLDALDDPNGDGDESDSIAAQTLVIFQSDNGGPRGNNLKELDANGGLSGSKGSIAEGGIRVPLLVRWPDAIHASGNLRPDTSVDDVVDVTDWLPTFCQLAGTTPPLGIDGVSLVSKLTGRPSPRQRPFLIHEASDGQSIIQGRYKLIRRVRRKGPEQYQLFDLQRDPGETTDVLSEHPELVDQLRRDLLLERVTEPKGFAVTYHEWTGNRDGAFDDADRWSDYVYENDGVQYIRDSGAPQASWIAKIVNASAAKQTVTVDADASVLALHVEGTSTAPQVLAVPSGRRLDARNELRLGRNSVLRLDGGSVQSRRAIEVQSSAVIKGSGDLAADVVLNGDLQIDESIQIHGDLSTGIDSRIQMNVGADTPAPLIVNGKVSLAGTIQLQLADDFHPQPGQRIAVARLVGTDPSPSWLQTRIRCSDATGRSLHWDAGVLYAVAE</sequence>
<dbReference type="PANTHER" id="PTHR42693">
    <property type="entry name" value="ARYLSULFATASE FAMILY MEMBER"/>
    <property type="match status" value="1"/>
</dbReference>
<feature type="domain" description="Sulfatase N-terminal" evidence="4">
    <location>
        <begin position="29"/>
        <end position="411"/>
    </location>
</feature>
<dbReference type="InterPro" id="IPR017850">
    <property type="entry name" value="Alkaline_phosphatase_core_sf"/>
</dbReference>
<dbReference type="Gene3D" id="3.30.1120.10">
    <property type="match status" value="1"/>
</dbReference>
<dbReference type="Pfam" id="PF00884">
    <property type="entry name" value="Sulfatase"/>
    <property type="match status" value="1"/>
</dbReference>
<name>A0A5C5Y9X5_9PLAN</name>
<evidence type="ECO:0000313" key="6">
    <source>
        <dbReference type="Proteomes" id="UP000317238"/>
    </source>
</evidence>
<dbReference type="PANTHER" id="PTHR42693:SF53">
    <property type="entry name" value="ENDO-4-O-SULFATASE"/>
    <property type="match status" value="1"/>
</dbReference>
<dbReference type="InterPro" id="IPR050738">
    <property type="entry name" value="Sulfatase"/>
</dbReference>
<dbReference type="InterPro" id="IPR000917">
    <property type="entry name" value="Sulfatase_N"/>
</dbReference>
<keyword evidence="3" id="KW-0732">Signal</keyword>
<comment type="similarity">
    <text evidence="1">Belongs to the sulfatase family.</text>
</comment>
<organism evidence="5 6">
    <name type="scientific">Crateriforma conspicua</name>
    <dbReference type="NCBI Taxonomy" id="2527996"/>
    <lineage>
        <taxon>Bacteria</taxon>
        <taxon>Pseudomonadati</taxon>
        <taxon>Planctomycetota</taxon>
        <taxon>Planctomycetia</taxon>
        <taxon>Planctomycetales</taxon>
        <taxon>Planctomycetaceae</taxon>
        <taxon>Crateriforma</taxon>
    </lineage>
</organism>
<keyword evidence="6" id="KW-1185">Reference proteome</keyword>
<dbReference type="Gene3D" id="3.40.720.10">
    <property type="entry name" value="Alkaline Phosphatase, subunit A"/>
    <property type="match status" value="1"/>
</dbReference>
<feature type="chain" id="PRO_5023082185" evidence="3">
    <location>
        <begin position="22"/>
        <end position="750"/>
    </location>
</feature>
<dbReference type="RefSeq" id="WP_146439971.1">
    <property type="nucleotide sequence ID" value="NZ_SJPL01000001.1"/>
</dbReference>
<evidence type="ECO:0000256" key="3">
    <source>
        <dbReference type="SAM" id="SignalP"/>
    </source>
</evidence>
<proteinExistence type="inferred from homology"/>
<protein>
    <submittedName>
        <fullName evidence="5">Arylsulfatase</fullName>
        <ecNumber evidence="5">3.1.6.1</ecNumber>
    </submittedName>
</protein>
<evidence type="ECO:0000313" key="5">
    <source>
        <dbReference type="EMBL" id="TWT71728.1"/>
    </source>
</evidence>
<evidence type="ECO:0000256" key="2">
    <source>
        <dbReference type="ARBA" id="ARBA00022801"/>
    </source>
</evidence>
<keyword evidence="2 5" id="KW-0378">Hydrolase</keyword>
<comment type="caution">
    <text evidence="5">The sequence shown here is derived from an EMBL/GenBank/DDBJ whole genome shotgun (WGS) entry which is preliminary data.</text>
</comment>
<dbReference type="AlphaFoldDB" id="A0A5C5Y9X5"/>
<dbReference type="GO" id="GO:0004065">
    <property type="term" value="F:arylsulfatase activity"/>
    <property type="evidence" value="ECO:0007669"/>
    <property type="project" value="UniProtKB-EC"/>
</dbReference>
<dbReference type="Proteomes" id="UP000317238">
    <property type="component" value="Unassembled WGS sequence"/>
</dbReference>
<dbReference type="EC" id="3.1.6.1" evidence="5"/>
<dbReference type="EMBL" id="SJPL01000001">
    <property type="protein sequence ID" value="TWT71728.1"/>
    <property type="molecule type" value="Genomic_DNA"/>
</dbReference>
<accession>A0A5C5Y9X5</accession>
<reference evidence="5 6" key="1">
    <citation type="submission" date="2019-02" db="EMBL/GenBank/DDBJ databases">
        <title>Deep-cultivation of Planctomycetes and their phenomic and genomic characterization uncovers novel biology.</title>
        <authorList>
            <person name="Wiegand S."/>
            <person name="Jogler M."/>
            <person name="Boedeker C."/>
            <person name="Pinto D."/>
            <person name="Vollmers J."/>
            <person name="Rivas-Marin E."/>
            <person name="Kohn T."/>
            <person name="Peeters S.H."/>
            <person name="Heuer A."/>
            <person name="Rast P."/>
            <person name="Oberbeckmann S."/>
            <person name="Bunk B."/>
            <person name="Jeske O."/>
            <person name="Meyerdierks A."/>
            <person name="Storesund J.E."/>
            <person name="Kallscheuer N."/>
            <person name="Luecker S."/>
            <person name="Lage O.M."/>
            <person name="Pohl T."/>
            <person name="Merkel B.J."/>
            <person name="Hornburger P."/>
            <person name="Mueller R.-W."/>
            <person name="Bruemmer F."/>
            <person name="Labrenz M."/>
            <person name="Spormann A.M."/>
            <person name="Op Den Camp H."/>
            <person name="Overmann J."/>
            <person name="Amann R."/>
            <person name="Jetten M.S.M."/>
            <person name="Mascher T."/>
            <person name="Medema M.H."/>
            <person name="Devos D.P."/>
            <person name="Kaster A.-K."/>
            <person name="Ovreas L."/>
            <person name="Rohde M."/>
            <person name="Galperin M.Y."/>
            <person name="Jogler C."/>
        </authorList>
    </citation>
    <scope>NUCLEOTIDE SEQUENCE [LARGE SCALE GENOMIC DNA]</scope>
    <source>
        <strain evidence="5 6">Pan14r</strain>
    </source>
</reference>
<evidence type="ECO:0000259" key="4">
    <source>
        <dbReference type="Pfam" id="PF00884"/>
    </source>
</evidence>
<dbReference type="SUPFAM" id="SSF53649">
    <property type="entry name" value="Alkaline phosphatase-like"/>
    <property type="match status" value="1"/>
</dbReference>
<feature type="signal peptide" evidence="3">
    <location>
        <begin position="1"/>
        <end position="21"/>
    </location>
</feature>